<dbReference type="Pfam" id="PF07291">
    <property type="entry name" value="MauE"/>
    <property type="match status" value="1"/>
</dbReference>
<comment type="subcellular location">
    <subcellularLocation>
        <location evidence="1">Membrane</location>
        <topology evidence="1">Multi-pass membrane protein</topology>
    </subcellularLocation>
</comment>
<evidence type="ECO:0000256" key="5">
    <source>
        <dbReference type="SAM" id="Phobius"/>
    </source>
</evidence>
<dbReference type="AlphaFoldDB" id="A0A379DH58"/>
<proteinExistence type="predicted"/>
<dbReference type="RefSeq" id="WP_018360289.1">
    <property type="nucleotide sequence ID" value="NZ_UGTI01000001.1"/>
</dbReference>
<evidence type="ECO:0000313" key="8">
    <source>
        <dbReference type="Proteomes" id="UP000254263"/>
    </source>
</evidence>
<sequence length="413" mass="47003">MAGKIIIEISRILLGAVYLFSGLIKGADLVGVSIKVGEYLSALGLSLLTPVSLEIAIALCVIEFVLGALLLMGAFRRLTTKVILVLTMIMLLLTLWLVMSNAVTDCGCFGEAVKLTNRQTFLKNIILLFFSTILVLRPRKISRLFKKKEMWAITVLMFFAYGYFLYMNYRHLPMWDFRPFKKGLDLKAATQTPEDAAKDEYKYEFIYEKDGIEKTFPIDSLPDKSWTYIDRKETLVKKGKQAEINDFILFGTQGNELSKRILTNDKGVLLMFSPNLKKMSSVKPEIIDHLYRTSTSQGYLFYGVSGATYEEINQWRIKTNAILPMLFMDPTTIKTIIRGNPGLLLIKNGKIIDKVNGYDFPAKKQTASFLNKAFVKEESVNRHKKTLIPLIIWAFLTLLAAGRRIRRVNRVKS</sequence>
<keyword evidence="3 5" id="KW-1133">Transmembrane helix</keyword>
<evidence type="ECO:0000256" key="4">
    <source>
        <dbReference type="ARBA" id="ARBA00023136"/>
    </source>
</evidence>
<dbReference type="Proteomes" id="UP000254263">
    <property type="component" value="Unassembled WGS sequence"/>
</dbReference>
<dbReference type="InterPro" id="IPR009908">
    <property type="entry name" value="Methylamine_util_MauE"/>
</dbReference>
<protein>
    <recommendedName>
        <fullName evidence="6">Methylamine utilisation protein MauE domain-containing protein</fullName>
    </recommendedName>
</protein>
<reference evidence="7 8" key="1">
    <citation type="submission" date="2018-06" db="EMBL/GenBank/DDBJ databases">
        <authorList>
            <consortium name="Pathogen Informatics"/>
            <person name="Doyle S."/>
        </authorList>
    </citation>
    <scope>NUCLEOTIDE SEQUENCE [LARGE SCALE GENOMIC DNA]</scope>
    <source>
        <strain evidence="7 8">NCTC13100</strain>
    </source>
</reference>
<feature type="transmembrane region" description="Helical" evidence="5">
    <location>
        <begin position="150"/>
        <end position="169"/>
    </location>
</feature>
<feature type="transmembrane region" description="Helical" evidence="5">
    <location>
        <begin position="12"/>
        <end position="35"/>
    </location>
</feature>
<keyword evidence="2 5" id="KW-0812">Transmembrane</keyword>
<dbReference type="EMBL" id="UGTI01000001">
    <property type="protein sequence ID" value="SUB77686.1"/>
    <property type="molecule type" value="Genomic_DNA"/>
</dbReference>
<evidence type="ECO:0000256" key="3">
    <source>
        <dbReference type="ARBA" id="ARBA00022989"/>
    </source>
</evidence>
<dbReference type="NCBIfam" id="NF045576">
    <property type="entry name" value="BT_3928_fam"/>
    <property type="match status" value="1"/>
</dbReference>
<evidence type="ECO:0000256" key="1">
    <source>
        <dbReference type="ARBA" id="ARBA00004141"/>
    </source>
</evidence>
<evidence type="ECO:0000256" key="2">
    <source>
        <dbReference type="ARBA" id="ARBA00022692"/>
    </source>
</evidence>
<name>A0A379DH58_9PORP</name>
<dbReference type="SUPFAM" id="SSF52833">
    <property type="entry name" value="Thioredoxin-like"/>
    <property type="match status" value="1"/>
</dbReference>
<keyword evidence="4 5" id="KW-0472">Membrane</keyword>
<dbReference type="GO" id="GO:0030416">
    <property type="term" value="P:methylamine metabolic process"/>
    <property type="evidence" value="ECO:0007669"/>
    <property type="project" value="InterPro"/>
</dbReference>
<feature type="transmembrane region" description="Helical" evidence="5">
    <location>
        <begin position="120"/>
        <end position="138"/>
    </location>
</feature>
<feature type="transmembrane region" description="Helical" evidence="5">
    <location>
        <begin position="55"/>
        <end position="75"/>
    </location>
</feature>
<evidence type="ECO:0000259" key="6">
    <source>
        <dbReference type="Pfam" id="PF07291"/>
    </source>
</evidence>
<feature type="domain" description="Methylamine utilisation protein MauE" evidence="6">
    <location>
        <begin position="4"/>
        <end position="136"/>
    </location>
</feature>
<gene>
    <name evidence="7" type="ORF">NCTC13100_00825</name>
</gene>
<accession>A0A379DH58</accession>
<dbReference type="InterPro" id="IPR036249">
    <property type="entry name" value="Thioredoxin-like_sf"/>
</dbReference>
<dbReference type="GO" id="GO:0016020">
    <property type="term" value="C:membrane"/>
    <property type="evidence" value="ECO:0007669"/>
    <property type="project" value="UniProtKB-SubCell"/>
</dbReference>
<organism evidence="7 8">
    <name type="scientific">Porphyromonas macacae</name>
    <dbReference type="NCBI Taxonomy" id="28115"/>
    <lineage>
        <taxon>Bacteria</taxon>
        <taxon>Pseudomonadati</taxon>
        <taxon>Bacteroidota</taxon>
        <taxon>Bacteroidia</taxon>
        <taxon>Bacteroidales</taxon>
        <taxon>Porphyromonadaceae</taxon>
        <taxon>Porphyromonas</taxon>
    </lineage>
</organism>
<feature type="transmembrane region" description="Helical" evidence="5">
    <location>
        <begin position="82"/>
        <end position="100"/>
    </location>
</feature>
<evidence type="ECO:0000313" key="7">
    <source>
        <dbReference type="EMBL" id="SUB77686.1"/>
    </source>
</evidence>